<evidence type="ECO:0000256" key="7">
    <source>
        <dbReference type="SAM" id="Phobius"/>
    </source>
</evidence>
<feature type="compositionally biased region" description="Basic and acidic residues" evidence="6">
    <location>
        <begin position="1"/>
        <end position="16"/>
    </location>
</feature>
<protein>
    <submittedName>
        <fullName evidence="9">Serine/threonine-protein kinase PknL</fullName>
        <ecNumber evidence="9">2.7.11.1</ecNumber>
    </submittedName>
</protein>
<dbReference type="SUPFAM" id="SSF56112">
    <property type="entry name" value="Protein kinase-like (PK-like)"/>
    <property type="match status" value="1"/>
</dbReference>
<dbReference type="EC" id="2.7.11.1" evidence="9"/>
<dbReference type="SMART" id="SM00220">
    <property type="entry name" value="S_TKc"/>
    <property type="match status" value="1"/>
</dbReference>
<keyword evidence="7" id="KW-0472">Membrane</keyword>
<gene>
    <name evidence="9" type="primary">pknL</name>
    <name evidence="9" type="ORF">Poly21_52120</name>
</gene>
<keyword evidence="3 9" id="KW-0418">Kinase</keyword>
<keyword evidence="10" id="KW-1185">Reference proteome</keyword>
<dbReference type="Pfam" id="PF00069">
    <property type="entry name" value="Pkinase"/>
    <property type="match status" value="1"/>
</dbReference>
<feature type="region of interest" description="Disordered" evidence="6">
    <location>
        <begin position="1"/>
        <end position="35"/>
    </location>
</feature>
<keyword evidence="7" id="KW-0812">Transmembrane</keyword>
<evidence type="ECO:0000256" key="4">
    <source>
        <dbReference type="ARBA" id="ARBA00022840"/>
    </source>
</evidence>
<keyword evidence="2 5" id="KW-0547">Nucleotide-binding</keyword>
<dbReference type="InterPro" id="IPR011009">
    <property type="entry name" value="Kinase-like_dom_sf"/>
</dbReference>
<evidence type="ECO:0000256" key="3">
    <source>
        <dbReference type="ARBA" id="ARBA00022777"/>
    </source>
</evidence>
<dbReference type="PANTHER" id="PTHR43289">
    <property type="entry name" value="MITOGEN-ACTIVATED PROTEIN KINASE KINASE KINASE 20-RELATED"/>
    <property type="match status" value="1"/>
</dbReference>
<feature type="region of interest" description="Disordered" evidence="6">
    <location>
        <begin position="681"/>
        <end position="716"/>
    </location>
</feature>
<dbReference type="OrthoDB" id="6111975at2"/>
<dbReference type="PROSITE" id="PS00107">
    <property type="entry name" value="PROTEIN_KINASE_ATP"/>
    <property type="match status" value="1"/>
</dbReference>
<dbReference type="Proteomes" id="UP000319908">
    <property type="component" value="Unassembled WGS sequence"/>
</dbReference>
<evidence type="ECO:0000313" key="10">
    <source>
        <dbReference type="Proteomes" id="UP000319908"/>
    </source>
</evidence>
<keyword evidence="1 9" id="KW-0808">Transferase</keyword>
<dbReference type="CDD" id="cd14014">
    <property type="entry name" value="STKc_PknB_like"/>
    <property type="match status" value="1"/>
</dbReference>
<keyword evidence="4 5" id="KW-0067">ATP-binding</keyword>
<evidence type="ECO:0000256" key="1">
    <source>
        <dbReference type="ARBA" id="ARBA00022679"/>
    </source>
</evidence>
<feature type="transmembrane region" description="Helical" evidence="7">
    <location>
        <begin position="746"/>
        <end position="764"/>
    </location>
</feature>
<keyword evidence="7" id="KW-1133">Transmembrane helix</keyword>
<name>A0A5C6BFH2_9BACT</name>
<evidence type="ECO:0000256" key="2">
    <source>
        <dbReference type="ARBA" id="ARBA00022741"/>
    </source>
</evidence>
<sequence length="798" mass="87711">MPPDDRANGTRDRNIEDQQPELTEAQGMQDQAAARRRSMLPTMPPAEVPGVRVERFLGSGAFGQVWVGRNLNTGRGVAVKFYLHRGGVNWSLLSREVKNLVQLSGDRYVVQVLEVGWDADPPYYVMELVEGGSLEDLLLRRGRLPLNEAVSLFQKICVGLNHCHGKGVLHCDVKPANILIADDNDPRLADFGQSRMSHDQTPAMGTLFYMAPEQADFNSTPNSAWDVYAAGALLYRMLSGNAPHRDQSLLSQLDTAGSLPGRLARYREAISAAPPAVDSLSRRDVDRALKRILQKCLHVDPQQRYSNMQQVIDDLKRREAKRQQRPLMVLGIAGPLLLLIATCAYAYRGITGATETATTALRREAFGSNQLAARFAAQTLETEIEHYFHVTESEATRKKFKELVNDTLADPDAKSALAAIGRSATPLAALDKTNERDRLLDNPIRLILNDYLQERLRIYTSEAGQSVHRQLIDSLFVVDSSGTIFASAFGGAVSRDRNSAGRNFAYRTYFNGLLDDLPKTVPLDEVDPLPTTHLSSAFQSTSTGLWKVAISTPIHLQPDVAPHQVDAVFVATINLGDFELLRENDSVRSETWIGQRSGSQVAVLVEARQGPLRGTVLQHPLMDQQRREGRTLSNSRFQVDSELVDQLLEGGDVDYRDPMAQAPGGKTYAGEWLAAMQPVTLPEDPSQASSDVDVPLGPSEALRPGPDPATSPGQKRPTDLLVLVQYRLSDVLGPVGELRKALFREGLTAIAAILLVTVVLWWAVRRSNDDDDDLGANSTRDAAHRDSTAEPGETMTVA</sequence>
<dbReference type="AlphaFoldDB" id="A0A5C6BFH2"/>
<evidence type="ECO:0000313" key="9">
    <source>
        <dbReference type="EMBL" id="TWU10241.1"/>
    </source>
</evidence>
<dbReference type="EMBL" id="SJPU01000004">
    <property type="protein sequence ID" value="TWU10241.1"/>
    <property type="molecule type" value="Genomic_DNA"/>
</dbReference>
<comment type="caution">
    <text evidence="9">The sequence shown here is derived from an EMBL/GenBank/DDBJ whole genome shotgun (WGS) entry which is preliminary data.</text>
</comment>
<evidence type="ECO:0000256" key="6">
    <source>
        <dbReference type="SAM" id="MobiDB-lite"/>
    </source>
</evidence>
<accession>A0A5C6BFH2</accession>
<dbReference type="Gene3D" id="1.10.510.10">
    <property type="entry name" value="Transferase(Phosphotransferase) domain 1"/>
    <property type="match status" value="1"/>
</dbReference>
<evidence type="ECO:0000259" key="8">
    <source>
        <dbReference type="PROSITE" id="PS50011"/>
    </source>
</evidence>
<feature type="binding site" evidence="5">
    <location>
        <position position="80"/>
    </location>
    <ligand>
        <name>ATP</name>
        <dbReference type="ChEBI" id="CHEBI:30616"/>
    </ligand>
</feature>
<dbReference type="PANTHER" id="PTHR43289:SF6">
    <property type="entry name" value="SERINE_THREONINE-PROTEIN KINASE NEKL-3"/>
    <property type="match status" value="1"/>
</dbReference>
<dbReference type="PROSITE" id="PS00108">
    <property type="entry name" value="PROTEIN_KINASE_ST"/>
    <property type="match status" value="1"/>
</dbReference>
<feature type="transmembrane region" description="Helical" evidence="7">
    <location>
        <begin position="327"/>
        <end position="347"/>
    </location>
</feature>
<reference evidence="9 10" key="1">
    <citation type="journal article" date="2020" name="Antonie Van Leeuwenhoek">
        <title>Rhodopirellula heiligendammensis sp. nov., Rhodopirellula pilleata sp. nov., and Rhodopirellula solitaria sp. nov. isolated from natural or artificial marine surfaces in Northern Germany and California, USA, and emended description of the genus Rhodopirellula.</title>
        <authorList>
            <person name="Kallscheuer N."/>
            <person name="Wiegand S."/>
            <person name="Jogler M."/>
            <person name="Boedeker C."/>
            <person name="Peeters S.H."/>
            <person name="Rast P."/>
            <person name="Heuer A."/>
            <person name="Jetten M.S.M."/>
            <person name="Rohde M."/>
            <person name="Jogler C."/>
        </authorList>
    </citation>
    <scope>NUCLEOTIDE SEQUENCE [LARGE SCALE GENOMIC DNA]</scope>
    <source>
        <strain evidence="9 10">Poly21</strain>
    </source>
</reference>
<dbReference type="GO" id="GO:0004674">
    <property type="term" value="F:protein serine/threonine kinase activity"/>
    <property type="evidence" value="ECO:0007669"/>
    <property type="project" value="UniProtKB-EC"/>
</dbReference>
<feature type="domain" description="Protein kinase" evidence="8">
    <location>
        <begin position="51"/>
        <end position="328"/>
    </location>
</feature>
<dbReference type="PROSITE" id="PS50011">
    <property type="entry name" value="PROTEIN_KINASE_DOM"/>
    <property type="match status" value="1"/>
</dbReference>
<dbReference type="GO" id="GO:0005524">
    <property type="term" value="F:ATP binding"/>
    <property type="evidence" value="ECO:0007669"/>
    <property type="project" value="UniProtKB-UniRule"/>
</dbReference>
<proteinExistence type="predicted"/>
<feature type="region of interest" description="Disordered" evidence="6">
    <location>
        <begin position="770"/>
        <end position="798"/>
    </location>
</feature>
<dbReference type="InterPro" id="IPR000719">
    <property type="entry name" value="Prot_kinase_dom"/>
</dbReference>
<dbReference type="Gene3D" id="3.30.450.20">
    <property type="entry name" value="PAS domain"/>
    <property type="match status" value="1"/>
</dbReference>
<evidence type="ECO:0000256" key="5">
    <source>
        <dbReference type="PROSITE-ProRule" id="PRU10141"/>
    </source>
</evidence>
<dbReference type="InterPro" id="IPR008271">
    <property type="entry name" value="Ser/Thr_kinase_AS"/>
</dbReference>
<organism evidence="9 10">
    <name type="scientific">Allorhodopirellula heiligendammensis</name>
    <dbReference type="NCBI Taxonomy" id="2714739"/>
    <lineage>
        <taxon>Bacteria</taxon>
        <taxon>Pseudomonadati</taxon>
        <taxon>Planctomycetota</taxon>
        <taxon>Planctomycetia</taxon>
        <taxon>Pirellulales</taxon>
        <taxon>Pirellulaceae</taxon>
        <taxon>Allorhodopirellula</taxon>
    </lineage>
</organism>
<dbReference type="InterPro" id="IPR017441">
    <property type="entry name" value="Protein_kinase_ATP_BS"/>
</dbReference>